<dbReference type="EMBL" id="BMAW01099999">
    <property type="protein sequence ID" value="GFS92929.1"/>
    <property type="molecule type" value="Genomic_DNA"/>
</dbReference>
<sequence length="87" mass="9877">MVEVSGQVLLWKKAIILSDDREPTSLQSQFVAKTDRLPAETKEMSRWYADDIAPSPSIHEEPNSLRVQFSCATKMILNCRPRTANTQ</sequence>
<proteinExistence type="predicted"/>
<name>A0A8X6N481_NEPPI</name>
<comment type="caution">
    <text evidence="1">The sequence shown here is derived from an EMBL/GenBank/DDBJ whole genome shotgun (WGS) entry which is preliminary data.</text>
</comment>
<evidence type="ECO:0000313" key="1">
    <source>
        <dbReference type="EMBL" id="GFS92929.1"/>
    </source>
</evidence>
<dbReference type="Proteomes" id="UP000887013">
    <property type="component" value="Unassembled WGS sequence"/>
</dbReference>
<keyword evidence="2" id="KW-1185">Reference proteome</keyword>
<organism evidence="1 2">
    <name type="scientific">Nephila pilipes</name>
    <name type="common">Giant wood spider</name>
    <name type="synonym">Nephila maculata</name>
    <dbReference type="NCBI Taxonomy" id="299642"/>
    <lineage>
        <taxon>Eukaryota</taxon>
        <taxon>Metazoa</taxon>
        <taxon>Ecdysozoa</taxon>
        <taxon>Arthropoda</taxon>
        <taxon>Chelicerata</taxon>
        <taxon>Arachnida</taxon>
        <taxon>Araneae</taxon>
        <taxon>Araneomorphae</taxon>
        <taxon>Entelegynae</taxon>
        <taxon>Araneoidea</taxon>
        <taxon>Nephilidae</taxon>
        <taxon>Nephila</taxon>
    </lineage>
</organism>
<protein>
    <submittedName>
        <fullName evidence="1">Uncharacterized protein</fullName>
    </submittedName>
</protein>
<gene>
    <name evidence="1" type="ORF">NPIL_471901</name>
</gene>
<dbReference type="AlphaFoldDB" id="A0A8X6N481"/>
<accession>A0A8X6N481</accession>
<evidence type="ECO:0000313" key="2">
    <source>
        <dbReference type="Proteomes" id="UP000887013"/>
    </source>
</evidence>
<reference evidence="1" key="1">
    <citation type="submission" date="2020-08" db="EMBL/GenBank/DDBJ databases">
        <title>Multicomponent nature underlies the extraordinary mechanical properties of spider dragline silk.</title>
        <authorList>
            <person name="Kono N."/>
            <person name="Nakamura H."/>
            <person name="Mori M."/>
            <person name="Yoshida Y."/>
            <person name="Ohtoshi R."/>
            <person name="Malay A.D."/>
            <person name="Moran D.A.P."/>
            <person name="Tomita M."/>
            <person name="Numata K."/>
            <person name="Arakawa K."/>
        </authorList>
    </citation>
    <scope>NUCLEOTIDE SEQUENCE</scope>
</reference>